<protein>
    <recommendedName>
        <fullName evidence="3">Butirosin biosynthesis protein H, N-terminal</fullName>
    </recommendedName>
</protein>
<evidence type="ECO:0008006" key="3">
    <source>
        <dbReference type="Google" id="ProtNLM"/>
    </source>
</evidence>
<organism evidence="1 2">
    <name type="scientific">Anaerocolumna jejuensis DSM 15929</name>
    <dbReference type="NCBI Taxonomy" id="1121322"/>
    <lineage>
        <taxon>Bacteria</taxon>
        <taxon>Bacillati</taxon>
        <taxon>Bacillota</taxon>
        <taxon>Clostridia</taxon>
        <taxon>Lachnospirales</taxon>
        <taxon>Lachnospiraceae</taxon>
        <taxon>Anaerocolumna</taxon>
    </lineage>
</organism>
<accession>A0A1M6NXI6</accession>
<dbReference type="RefSeq" id="WP_073274389.1">
    <property type="nucleotide sequence ID" value="NZ_FRAC01000008.1"/>
</dbReference>
<keyword evidence="2" id="KW-1185">Reference proteome</keyword>
<dbReference type="OrthoDB" id="2527280at2"/>
<dbReference type="AlphaFoldDB" id="A0A1M6NXI6"/>
<dbReference type="Proteomes" id="UP000184386">
    <property type="component" value="Unassembled WGS sequence"/>
</dbReference>
<evidence type="ECO:0000313" key="2">
    <source>
        <dbReference type="Proteomes" id="UP000184386"/>
    </source>
</evidence>
<dbReference type="STRING" id="1121322.SAMN02745136_01501"/>
<dbReference type="EMBL" id="FRAC01000008">
    <property type="protein sequence ID" value="SHK00386.1"/>
    <property type="molecule type" value="Genomic_DNA"/>
</dbReference>
<reference evidence="1 2" key="1">
    <citation type="submission" date="2016-11" db="EMBL/GenBank/DDBJ databases">
        <authorList>
            <person name="Jaros S."/>
            <person name="Januszkiewicz K."/>
            <person name="Wedrychowicz H."/>
        </authorList>
    </citation>
    <scope>NUCLEOTIDE SEQUENCE [LARGE SCALE GENOMIC DNA]</scope>
    <source>
        <strain evidence="1 2">DSM 15929</strain>
    </source>
</reference>
<proteinExistence type="predicted"/>
<gene>
    <name evidence="1" type="ORF">SAMN02745136_01501</name>
</gene>
<sequence>METQKESEEKGDFCFLANVKTFLSNFDMQQEEYWLGGMLGVMGFYFTTLKTGIPSVVNGRSDEFEGLYAHFVEYLKEPLVTERFTGKEEALVRAGVLLRAGMVPMMWMDEYYLPLAYNYGKNHLWVMAVIQKETEASFEIFNNEKRIMQKEKSEELLFRDGVIEIQYAPSRPGWKYTEKEMAVKGLRQVVDNLRKTSSLEEQYFGIEGMREYKKVFEACRDFNVIYDYFYEMNRGGGLYKTRRNLHLFLQELEKRWPSREGQACASLYAELEEKWTKITNLTFKLSISKDPGLQQRIGKRLEEAILLEEQGIKQMEELMKALI</sequence>
<name>A0A1M6NXI6_9FIRM</name>
<evidence type="ECO:0000313" key="1">
    <source>
        <dbReference type="EMBL" id="SHK00386.1"/>
    </source>
</evidence>